<evidence type="ECO:0000256" key="3">
    <source>
        <dbReference type="ARBA" id="ARBA00022448"/>
    </source>
</evidence>
<name>A0A9Q0CA39_9POAL</name>
<dbReference type="EMBL" id="JAMQYH010000004">
    <property type="protein sequence ID" value="KAJ1690068.1"/>
    <property type="molecule type" value="Genomic_DNA"/>
</dbReference>
<evidence type="ECO:0000313" key="10">
    <source>
        <dbReference type="Proteomes" id="UP001151287"/>
    </source>
</evidence>
<feature type="transmembrane region" description="Helical" evidence="8">
    <location>
        <begin position="103"/>
        <end position="122"/>
    </location>
</feature>
<keyword evidence="6 8" id="KW-0406">Ion transport</keyword>
<feature type="transmembrane region" description="Helical" evidence="8">
    <location>
        <begin position="223"/>
        <end position="245"/>
    </location>
</feature>
<feature type="transmembrane region" description="Helical" evidence="8">
    <location>
        <begin position="252"/>
        <end position="276"/>
    </location>
</feature>
<evidence type="ECO:0000256" key="8">
    <source>
        <dbReference type="RuleBase" id="RU362088"/>
    </source>
</evidence>
<keyword evidence="3 8" id="KW-0813">Transport</keyword>
<comment type="subcellular location">
    <subcellularLocation>
        <location evidence="1">Cell membrane</location>
        <topology evidence="1">Multi-pass membrane protein</topology>
    </subcellularLocation>
    <subcellularLocation>
        <location evidence="8">Membrane</location>
        <topology evidence="8">Multi-pass membrane protein</topology>
    </subcellularLocation>
</comment>
<evidence type="ECO:0000256" key="6">
    <source>
        <dbReference type="ARBA" id="ARBA00023065"/>
    </source>
</evidence>
<dbReference type="Pfam" id="PF02535">
    <property type="entry name" value="Zip"/>
    <property type="match status" value="1"/>
</dbReference>
<dbReference type="PANTHER" id="PTHR11040">
    <property type="entry name" value="ZINC/IRON TRANSPORTER"/>
    <property type="match status" value="1"/>
</dbReference>
<keyword evidence="4 8" id="KW-0812">Transmembrane</keyword>
<dbReference type="PANTHER" id="PTHR11040:SF26">
    <property type="entry name" value="ZINC TRANSPORTER 6, CHLOROPLASTIC"/>
    <property type="match status" value="1"/>
</dbReference>
<dbReference type="AlphaFoldDB" id="A0A9Q0CA39"/>
<feature type="transmembrane region" description="Helical" evidence="8">
    <location>
        <begin position="62"/>
        <end position="83"/>
    </location>
</feature>
<reference evidence="9" key="1">
    <citation type="journal article" date="2022" name="Cell">
        <title>Repeat-based holocentromeres influence genome architecture and karyotype evolution.</title>
        <authorList>
            <person name="Hofstatter P.G."/>
            <person name="Thangavel G."/>
            <person name="Lux T."/>
            <person name="Neumann P."/>
            <person name="Vondrak T."/>
            <person name="Novak P."/>
            <person name="Zhang M."/>
            <person name="Costa L."/>
            <person name="Castellani M."/>
            <person name="Scott A."/>
            <person name="Toegelov H."/>
            <person name="Fuchs J."/>
            <person name="Mata-Sucre Y."/>
            <person name="Dias Y."/>
            <person name="Vanzela A.L.L."/>
            <person name="Huettel B."/>
            <person name="Almeida C.C.S."/>
            <person name="Simkova H."/>
            <person name="Souza G."/>
            <person name="Pedrosa-Harand A."/>
            <person name="Macas J."/>
            <person name="Mayer K.F.X."/>
            <person name="Houben A."/>
            <person name="Marques A."/>
        </authorList>
    </citation>
    <scope>NUCLEOTIDE SEQUENCE</scope>
    <source>
        <strain evidence="9">RhyBre1mFocal</strain>
    </source>
</reference>
<evidence type="ECO:0008006" key="11">
    <source>
        <dbReference type="Google" id="ProtNLM"/>
    </source>
</evidence>
<dbReference type="InterPro" id="IPR003689">
    <property type="entry name" value="ZIP"/>
</dbReference>
<comment type="caution">
    <text evidence="9">The sequence shown here is derived from an EMBL/GenBank/DDBJ whole genome shotgun (WGS) entry which is preliminary data.</text>
</comment>
<dbReference type="NCBIfam" id="TIGR00820">
    <property type="entry name" value="zip"/>
    <property type="match status" value="1"/>
</dbReference>
<evidence type="ECO:0000256" key="5">
    <source>
        <dbReference type="ARBA" id="ARBA00022989"/>
    </source>
</evidence>
<feature type="transmembrane region" description="Helical" evidence="8">
    <location>
        <begin position="191"/>
        <end position="211"/>
    </location>
</feature>
<evidence type="ECO:0000256" key="1">
    <source>
        <dbReference type="ARBA" id="ARBA00004651"/>
    </source>
</evidence>
<evidence type="ECO:0000256" key="2">
    <source>
        <dbReference type="ARBA" id="ARBA00006939"/>
    </source>
</evidence>
<keyword evidence="10" id="KW-1185">Reference proteome</keyword>
<keyword evidence="7 8" id="KW-0472">Membrane</keyword>
<sequence length="348" mass="36191">MSGGCAASLGAASVPSRCRDGAAAEHLKLASLGIILVASAVGVALPVVLARFLSRYPSYPSLLLLVKCFAAGVVLSTSLVHVLPDASTSLILSCHVSPDGFPFSGLVTLIGALLSLLVELSATHSHSHEVSLSIDDGVAPINGSGLNPYTKVGAQEMACHKGGDLEKHGVDGEGEVTEDEEQRMVMLKQKMVSKVLEIGIVFHSVIIGVTVGMSQDVCSIRPLMIALSFHQIFEGMGLGGCIAQAGFAMTTVAYMCIMFSVTTPLGIVLGMIIFYLTGYDDSSPNALLIEGLLGSLSAGILVYMALVDLIAVDFFQNKAMSTTPGLKKKSFAALVLGSASMSILALWA</sequence>
<dbReference type="GO" id="GO:0005385">
    <property type="term" value="F:zinc ion transmembrane transporter activity"/>
    <property type="evidence" value="ECO:0007669"/>
    <property type="project" value="InterPro"/>
</dbReference>
<feature type="transmembrane region" description="Helical" evidence="8">
    <location>
        <begin position="288"/>
        <end position="311"/>
    </location>
</feature>
<accession>A0A9Q0CA39</accession>
<keyword evidence="5 8" id="KW-1133">Transmembrane helix</keyword>
<feature type="transmembrane region" description="Helical" evidence="8">
    <location>
        <begin position="331"/>
        <end position="347"/>
    </location>
</feature>
<evidence type="ECO:0000256" key="7">
    <source>
        <dbReference type="ARBA" id="ARBA00023136"/>
    </source>
</evidence>
<organism evidence="9 10">
    <name type="scientific">Rhynchospora breviuscula</name>
    <dbReference type="NCBI Taxonomy" id="2022672"/>
    <lineage>
        <taxon>Eukaryota</taxon>
        <taxon>Viridiplantae</taxon>
        <taxon>Streptophyta</taxon>
        <taxon>Embryophyta</taxon>
        <taxon>Tracheophyta</taxon>
        <taxon>Spermatophyta</taxon>
        <taxon>Magnoliopsida</taxon>
        <taxon>Liliopsida</taxon>
        <taxon>Poales</taxon>
        <taxon>Cyperaceae</taxon>
        <taxon>Cyperoideae</taxon>
        <taxon>Rhynchosporeae</taxon>
        <taxon>Rhynchospora</taxon>
    </lineage>
</organism>
<gene>
    <name evidence="9" type="ORF">LUZ63_014223</name>
</gene>
<dbReference type="GO" id="GO:0005886">
    <property type="term" value="C:plasma membrane"/>
    <property type="evidence" value="ECO:0007669"/>
    <property type="project" value="UniProtKB-SubCell"/>
</dbReference>
<evidence type="ECO:0000256" key="4">
    <source>
        <dbReference type="ARBA" id="ARBA00022692"/>
    </source>
</evidence>
<dbReference type="OrthoDB" id="448280at2759"/>
<protein>
    <recommendedName>
        <fullName evidence="11">Zinc transporter 6, chloroplastic</fullName>
    </recommendedName>
</protein>
<proteinExistence type="inferred from homology"/>
<comment type="similarity">
    <text evidence="2 8">Belongs to the ZIP transporter (TC 2.A.5) family.</text>
</comment>
<dbReference type="Proteomes" id="UP001151287">
    <property type="component" value="Unassembled WGS sequence"/>
</dbReference>
<feature type="transmembrane region" description="Helical" evidence="8">
    <location>
        <begin position="28"/>
        <end position="50"/>
    </location>
</feature>
<dbReference type="InterPro" id="IPR004698">
    <property type="entry name" value="Zn/Fe_permease_fun/pln"/>
</dbReference>
<evidence type="ECO:0000313" key="9">
    <source>
        <dbReference type="EMBL" id="KAJ1690068.1"/>
    </source>
</evidence>